<keyword evidence="5 6" id="KW-0472">Membrane</keyword>
<keyword evidence="3" id="KW-0133">Cell shape</keyword>
<dbReference type="EMBL" id="FNLF01000001">
    <property type="protein sequence ID" value="SDQ08647.1"/>
    <property type="molecule type" value="Genomic_DNA"/>
</dbReference>
<comment type="subcellular location">
    <subcellularLocation>
        <location evidence="1">Membrane</location>
        <topology evidence="1">Multi-pass membrane protein</topology>
    </subcellularLocation>
</comment>
<feature type="transmembrane region" description="Helical" evidence="6">
    <location>
        <begin position="392"/>
        <end position="413"/>
    </location>
</feature>
<keyword evidence="7" id="KW-0132">Cell division</keyword>
<evidence type="ECO:0000256" key="4">
    <source>
        <dbReference type="ARBA" id="ARBA00022989"/>
    </source>
</evidence>
<dbReference type="GO" id="GO:0005886">
    <property type="term" value="C:plasma membrane"/>
    <property type="evidence" value="ECO:0007669"/>
    <property type="project" value="TreeGrafter"/>
</dbReference>
<organism evidence="7 8">
    <name type="scientific">Tsukamurella pulmonis</name>
    <dbReference type="NCBI Taxonomy" id="47312"/>
    <lineage>
        <taxon>Bacteria</taxon>
        <taxon>Bacillati</taxon>
        <taxon>Actinomycetota</taxon>
        <taxon>Actinomycetes</taxon>
        <taxon>Mycobacteriales</taxon>
        <taxon>Tsukamurellaceae</taxon>
        <taxon>Tsukamurella</taxon>
    </lineage>
</organism>
<gene>
    <name evidence="7" type="ORF">SAMN04489765_0026</name>
</gene>
<feature type="transmembrane region" description="Helical" evidence="6">
    <location>
        <begin position="85"/>
        <end position="104"/>
    </location>
</feature>
<evidence type="ECO:0000256" key="5">
    <source>
        <dbReference type="ARBA" id="ARBA00023136"/>
    </source>
</evidence>
<sequence length="474" mass="50789">MTAATTSTPGSGIALDPNRRSRTYELVLLGAAAVVTGTSLALVEWAQEQRITLDLAKYVIAFVVLYGAAHYAVRRFAPYADPIILPVVAMLNGLGLVLIHRMDLGNAHGENGRITQTQEANQQILWTLLGLAVLVTVLALLRDHRTLSKYAYTIGLAGVVFLALPALLPSSLSEINGSKNWIKTPLFNIQPSEISKILLIIFTAAFLVSKRDLFTSAGRRVLGVDLPRARDLAPLLLVWVIALGVLGYANDLGTPMLIFFTVLAMVYIATERIGWIVVGLSLAVIGAITAYQLFPHLRVRVEVWRDPFAAYDTIGYQPAQALFSLATGGLAGTGLGSGRPTMVPFASTDFIMAAIGEELGLIGLAAVLMLFLVLVFRGFRASLTVRDSFGKLLAAGLASTMAIQLFVVVGGVTKLIPLTGLTTPFMSYGGSSLLTNYALIAILLRISNAAREPKVARKPGAPVPDRPTEIVKRV</sequence>
<evidence type="ECO:0000256" key="3">
    <source>
        <dbReference type="ARBA" id="ARBA00022960"/>
    </source>
</evidence>
<dbReference type="STRING" id="47312.SAMN04489765_0026"/>
<feature type="transmembrane region" description="Helical" evidence="6">
    <location>
        <begin position="359"/>
        <end position="380"/>
    </location>
</feature>
<dbReference type="AlphaFoldDB" id="A0A1H0Y0E8"/>
<keyword evidence="8" id="KW-1185">Reference proteome</keyword>
<evidence type="ECO:0000313" key="7">
    <source>
        <dbReference type="EMBL" id="SDQ08647.1"/>
    </source>
</evidence>
<dbReference type="Proteomes" id="UP000183053">
    <property type="component" value="Unassembled WGS sequence"/>
</dbReference>
<evidence type="ECO:0000256" key="6">
    <source>
        <dbReference type="SAM" id="Phobius"/>
    </source>
</evidence>
<protein>
    <submittedName>
        <fullName evidence="7">Cell division protein FtsW, lipid II flippase</fullName>
    </submittedName>
</protein>
<feature type="transmembrane region" description="Helical" evidence="6">
    <location>
        <begin position="425"/>
        <end position="444"/>
    </location>
</feature>
<keyword evidence="7" id="KW-0131">Cell cycle</keyword>
<dbReference type="PANTHER" id="PTHR30474">
    <property type="entry name" value="CELL CYCLE PROTEIN"/>
    <property type="match status" value="1"/>
</dbReference>
<dbReference type="GO" id="GO:0051301">
    <property type="term" value="P:cell division"/>
    <property type="evidence" value="ECO:0007669"/>
    <property type="project" value="UniProtKB-KW"/>
</dbReference>
<evidence type="ECO:0000256" key="1">
    <source>
        <dbReference type="ARBA" id="ARBA00004141"/>
    </source>
</evidence>
<evidence type="ECO:0000313" key="8">
    <source>
        <dbReference type="Proteomes" id="UP000183053"/>
    </source>
</evidence>
<evidence type="ECO:0000256" key="2">
    <source>
        <dbReference type="ARBA" id="ARBA00022692"/>
    </source>
</evidence>
<dbReference type="GO" id="GO:0015648">
    <property type="term" value="F:lipid-linked peptidoglycan transporter activity"/>
    <property type="evidence" value="ECO:0007669"/>
    <property type="project" value="TreeGrafter"/>
</dbReference>
<feature type="transmembrane region" description="Helical" evidence="6">
    <location>
        <begin position="188"/>
        <end position="208"/>
    </location>
</feature>
<dbReference type="GO" id="GO:0008360">
    <property type="term" value="P:regulation of cell shape"/>
    <property type="evidence" value="ECO:0007669"/>
    <property type="project" value="UniProtKB-KW"/>
</dbReference>
<feature type="transmembrane region" description="Helical" evidence="6">
    <location>
        <begin position="150"/>
        <end position="168"/>
    </location>
</feature>
<reference evidence="8" key="1">
    <citation type="submission" date="2016-10" db="EMBL/GenBank/DDBJ databases">
        <authorList>
            <person name="Varghese N."/>
            <person name="Submissions S."/>
        </authorList>
    </citation>
    <scope>NUCLEOTIDE SEQUENCE [LARGE SCALE GENOMIC DNA]</scope>
    <source>
        <strain evidence="8">DSM 44142</strain>
    </source>
</reference>
<feature type="transmembrane region" description="Helical" evidence="6">
    <location>
        <begin position="55"/>
        <end position="73"/>
    </location>
</feature>
<name>A0A1H0Y0E8_9ACTN</name>
<dbReference type="InterPro" id="IPR001182">
    <property type="entry name" value="FtsW/RodA"/>
</dbReference>
<dbReference type="GO" id="GO:0032153">
    <property type="term" value="C:cell division site"/>
    <property type="evidence" value="ECO:0007669"/>
    <property type="project" value="TreeGrafter"/>
</dbReference>
<proteinExistence type="predicted"/>
<dbReference type="Pfam" id="PF01098">
    <property type="entry name" value="FTSW_RODA_SPOVE"/>
    <property type="match status" value="1"/>
</dbReference>
<feature type="transmembrane region" description="Helical" evidence="6">
    <location>
        <begin position="124"/>
        <end position="141"/>
    </location>
</feature>
<feature type="transmembrane region" description="Helical" evidence="6">
    <location>
        <begin position="275"/>
        <end position="294"/>
    </location>
</feature>
<keyword evidence="4 6" id="KW-1133">Transmembrane helix</keyword>
<accession>A0A1H0Y0E8</accession>
<dbReference type="RefSeq" id="WP_068537518.1">
    <property type="nucleotide sequence ID" value="NZ_AP025457.1"/>
</dbReference>
<dbReference type="PANTHER" id="PTHR30474:SF3">
    <property type="entry name" value="PEPTIDOGLYCAN GLYCOSYLTRANSFERASE RODA"/>
    <property type="match status" value="1"/>
</dbReference>
<keyword evidence="2 6" id="KW-0812">Transmembrane</keyword>
<feature type="transmembrane region" description="Helical" evidence="6">
    <location>
        <begin position="26"/>
        <end position="43"/>
    </location>
</feature>